<reference evidence="2" key="2">
    <citation type="submission" date="2006-01" db="EMBL/GenBank/DDBJ databases">
        <authorList>
            <person name="Genoscope"/>
        </authorList>
    </citation>
    <scope>NUCLEOTIDE SEQUENCE</scope>
</reference>
<accession>Q1Q519</accession>
<proteinExistence type="predicted"/>
<gene>
    <name evidence="3" type="ORF">KsCSTR_31150</name>
    <name evidence="2" type="ORF">kuste4344</name>
</gene>
<keyword evidence="1" id="KW-0472">Membrane</keyword>
<dbReference type="Proteomes" id="UP000501926">
    <property type="component" value="Chromosome"/>
</dbReference>
<keyword evidence="1" id="KW-1133">Transmembrane helix</keyword>
<evidence type="ECO:0000313" key="2">
    <source>
        <dbReference type="EMBL" id="CAJ75106.1"/>
    </source>
</evidence>
<keyword evidence="1" id="KW-0812">Transmembrane</keyword>
<feature type="transmembrane region" description="Helical" evidence="1">
    <location>
        <begin position="6"/>
        <end position="29"/>
    </location>
</feature>
<reference evidence="3 4" key="3">
    <citation type="submission" date="2020-02" db="EMBL/GenBank/DDBJ databases">
        <title>Newly sequenced genome of strain CSTR1 showed variability in Candidatus Kuenenia stuttgartiensis genomes.</title>
        <authorList>
            <person name="Ding C."/>
            <person name="Adrian L."/>
        </authorList>
    </citation>
    <scope>NUCLEOTIDE SEQUENCE [LARGE SCALE GENOMIC DNA]</scope>
    <source>
        <strain evidence="3 4">CSTR1</strain>
    </source>
</reference>
<dbReference type="AlphaFoldDB" id="Q1Q519"/>
<dbReference type="EMBL" id="CP049055">
    <property type="protein sequence ID" value="QII12494.1"/>
    <property type="molecule type" value="Genomic_DNA"/>
</dbReference>
<organism evidence="2">
    <name type="scientific">Kuenenia stuttgartiensis</name>
    <dbReference type="NCBI Taxonomy" id="174633"/>
    <lineage>
        <taxon>Bacteria</taxon>
        <taxon>Pseudomonadati</taxon>
        <taxon>Planctomycetota</taxon>
        <taxon>Candidatus Brocadiia</taxon>
        <taxon>Candidatus Brocadiales</taxon>
        <taxon>Candidatus Brocadiaceae</taxon>
        <taxon>Candidatus Kuenenia</taxon>
    </lineage>
</organism>
<name>Q1Q519_KUEST</name>
<evidence type="ECO:0000313" key="3">
    <source>
        <dbReference type="EMBL" id="QII12494.1"/>
    </source>
</evidence>
<dbReference type="EMBL" id="CT573071">
    <property type="protein sequence ID" value="CAJ75106.1"/>
    <property type="molecule type" value="Genomic_DNA"/>
</dbReference>
<protein>
    <submittedName>
        <fullName evidence="2">Uncharacterized protein</fullName>
    </submittedName>
</protein>
<sequence length="55" mass="6406">MALGRLLFFFFYLPENISFPHATLLIYIYQYPKMGTPVLVYPKVCTTIETPLFSV</sequence>
<evidence type="ECO:0000256" key="1">
    <source>
        <dbReference type="SAM" id="Phobius"/>
    </source>
</evidence>
<reference evidence="2" key="1">
    <citation type="journal article" date="2006" name="Nature">
        <title>Deciphering the evolution and metabolism of an anammox bacterium from a community genome.</title>
        <authorList>
            <person name="Strous M."/>
            <person name="Pelletier E."/>
            <person name="Mangenot S."/>
            <person name="Rattei T."/>
            <person name="Lehner A."/>
            <person name="Taylor M.W."/>
            <person name="Horn M."/>
            <person name="Daims H."/>
            <person name="Bartol-Mavel D."/>
            <person name="Wincker P."/>
            <person name="Barbe V."/>
            <person name="Fonknechten N."/>
            <person name="Vallenet D."/>
            <person name="Segurens B."/>
            <person name="Schenowitz-Truong C."/>
            <person name="Medigue C."/>
            <person name="Collingro A."/>
            <person name="Snel B."/>
            <person name="Dutilh B.E."/>
            <person name="OpDenCamp H.J.M."/>
            <person name="vanDerDrift C."/>
            <person name="Cirpus I."/>
            <person name="vanDePas-Schoonen K.T."/>
            <person name="Harhangi H.R."/>
            <person name="vanNiftrik L."/>
            <person name="Schmid M."/>
            <person name="Keltjens J."/>
            <person name="vanDeVossenberg J."/>
            <person name="Kartal B."/>
            <person name="Meier H."/>
            <person name="Frishman D."/>
            <person name="Huynen M.A."/>
            <person name="Mewes H."/>
            <person name="Weissenbach J."/>
            <person name="Jetten M.S.M."/>
            <person name="Wagner M."/>
            <person name="LePaslier D."/>
        </authorList>
    </citation>
    <scope>NUCLEOTIDE SEQUENCE</scope>
</reference>
<evidence type="ECO:0000313" key="4">
    <source>
        <dbReference type="Proteomes" id="UP000501926"/>
    </source>
</evidence>